<organism evidence="6 7">
    <name type="scientific">Aquisalinus flavus</name>
    <dbReference type="NCBI Taxonomy" id="1526572"/>
    <lineage>
        <taxon>Bacteria</taxon>
        <taxon>Pseudomonadati</taxon>
        <taxon>Pseudomonadota</taxon>
        <taxon>Alphaproteobacteria</taxon>
        <taxon>Parvularculales</taxon>
        <taxon>Parvularculaceae</taxon>
        <taxon>Aquisalinus</taxon>
    </lineage>
</organism>
<dbReference type="PANTHER" id="PTHR36926:SF1">
    <property type="entry name" value="COLICIN V PRODUCTION PROTEIN"/>
    <property type="match status" value="1"/>
</dbReference>
<keyword evidence="7" id="KW-1185">Reference proteome</keyword>
<name>A0A8J2Y696_9PROT</name>
<reference evidence="6" key="2">
    <citation type="submission" date="2020-09" db="EMBL/GenBank/DDBJ databases">
        <authorList>
            <person name="Sun Q."/>
            <person name="Zhou Y."/>
        </authorList>
    </citation>
    <scope>NUCLEOTIDE SEQUENCE</scope>
    <source>
        <strain evidence="6">CGMCC 1.12921</strain>
    </source>
</reference>
<dbReference type="Pfam" id="PF02674">
    <property type="entry name" value="Colicin_V"/>
    <property type="match status" value="1"/>
</dbReference>
<comment type="subcellular location">
    <subcellularLocation>
        <location evidence="1">Membrane</location>
        <topology evidence="1">Multi-pass membrane protein</topology>
    </subcellularLocation>
</comment>
<dbReference type="RefSeq" id="WP_188159012.1">
    <property type="nucleotide sequence ID" value="NZ_BMGH01000001.1"/>
</dbReference>
<reference evidence="6" key="1">
    <citation type="journal article" date="2014" name="Int. J. Syst. Evol. Microbiol.">
        <title>Complete genome sequence of Corynebacterium casei LMG S-19264T (=DSM 44701T), isolated from a smear-ripened cheese.</title>
        <authorList>
            <consortium name="US DOE Joint Genome Institute (JGI-PGF)"/>
            <person name="Walter F."/>
            <person name="Albersmeier A."/>
            <person name="Kalinowski J."/>
            <person name="Ruckert C."/>
        </authorList>
    </citation>
    <scope>NUCLEOTIDE SEQUENCE</scope>
    <source>
        <strain evidence="6">CGMCC 1.12921</strain>
    </source>
</reference>
<evidence type="ECO:0008006" key="8">
    <source>
        <dbReference type="Google" id="ProtNLM"/>
    </source>
</evidence>
<dbReference type="EMBL" id="BMGH01000001">
    <property type="protein sequence ID" value="GGD07201.1"/>
    <property type="molecule type" value="Genomic_DNA"/>
</dbReference>
<gene>
    <name evidence="6" type="ORF">GCM10011342_15030</name>
</gene>
<comment type="caution">
    <text evidence="6">The sequence shown here is derived from an EMBL/GenBank/DDBJ whole genome shotgun (WGS) entry which is preliminary data.</text>
</comment>
<feature type="transmembrane region" description="Helical" evidence="5">
    <location>
        <begin position="100"/>
        <end position="122"/>
    </location>
</feature>
<dbReference type="AlphaFoldDB" id="A0A8J2Y696"/>
<accession>A0A8J2Y696</accession>
<evidence type="ECO:0000313" key="6">
    <source>
        <dbReference type="EMBL" id="GGD07201.1"/>
    </source>
</evidence>
<keyword evidence="4 5" id="KW-0472">Membrane</keyword>
<evidence type="ECO:0000256" key="1">
    <source>
        <dbReference type="ARBA" id="ARBA00004141"/>
    </source>
</evidence>
<feature type="transmembrane region" description="Helical" evidence="5">
    <location>
        <begin position="57"/>
        <end position="79"/>
    </location>
</feature>
<evidence type="ECO:0000256" key="2">
    <source>
        <dbReference type="ARBA" id="ARBA00022692"/>
    </source>
</evidence>
<evidence type="ECO:0000256" key="5">
    <source>
        <dbReference type="SAM" id="Phobius"/>
    </source>
</evidence>
<dbReference type="InterPro" id="IPR003825">
    <property type="entry name" value="Colicin-V_CvpA"/>
</dbReference>
<evidence type="ECO:0000256" key="3">
    <source>
        <dbReference type="ARBA" id="ARBA00022989"/>
    </source>
</evidence>
<feature type="transmembrane region" description="Helical" evidence="5">
    <location>
        <begin position="28"/>
        <end position="45"/>
    </location>
</feature>
<evidence type="ECO:0000313" key="7">
    <source>
        <dbReference type="Proteomes" id="UP000613582"/>
    </source>
</evidence>
<proteinExistence type="predicted"/>
<dbReference type="PANTHER" id="PTHR36926">
    <property type="entry name" value="COLICIN V PRODUCTION PROTEIN"/>
    <property type="match status" value="1"/>
</dbReference>
<dbReference type="Proteomes" id="UP000613582">
    <property type="component" value="Unassembled WGS sequence"/>
</dbReference>
<dbReference type="InterPro" id="IPR052719">
    <property type="entry name" value="CvpA-like"/>
</dbReference>
<sequence>MTWFDLIVLGILGLSVLFAAFRGFSREITTLGALAAGVIAAYYLAPPLGELFASGSTMTAIIVFLIVFLVIFIVSLIVLNSLVSRFIAEKPGRIDRVLGVIFGFLRGYIVVGLLFLALDYYFEDDRMPPAITDALTLGLAAGAADLLESMGLETVTSTADTSDMAASNAPDRFI</sequence>
<keyword evidence="3 5" id="KW-1133">Transmembrane helix</keyword>
<dbReference type="GO" id="GO:0009403">
    <property type="term" value="P:toxin biosynthetic process"/>
    <property type="evidence" value="ECO:0007669"/>
    <property type="project" value="InterPro"/>
</dbReference>
<feature type="transmembrane region" description="Helical" evidence="5">
    <location>
        <begin position="6"/>
        <end position="21"/>
    </location>
</feature>
<keyword evidence="2 5" id="KW-0812">Transmembrane</keyword>
<dbReference type="GO" id="GO:0016020">
    <property type="term" value="C:membrane"/>
    <property type="evidence" value="ECO:0007669"/>
    <property type="project" value="UniProtKB-SubCell"/>
</dbReference>
<evidence type="ECO:0000256" key="4">
    <source>
        <dbReference type="ARBA" id="ARBA00023136"/>
    </source>
</evidence>
<protein>
    <recommendedName>
        <fullName evidence="8">Colicin V production protein</fullName>
    </recommendedName>
</protein>